<comment type="caution">
    <text evidence="1">The sequence shown here is derived from an EMBL/GenBank/DDBJ whole genome shotgun (WGS) entry which is preliminary data.</text>
</comment>
<dbReference type="Proteomes" id="UP001458880">
    <property type="component" value="Unassembled WGS sequence"/>
</dbReference>
<evidence type="ECO:0008006" key="3">
    <source>
        <dbReference type="Google" id="ProtNLM"/>
    </source>
</evidence>
<organism evidence="1 2">
    <name type="scientific">Popillia japonica</name>
    <name type="common">Japanese beetle</name>
    <dbReference type="NCBI Taxonomy" id="7064"/>
    <lineage>
        <taxon>Eukaryota</taxon>
        <taxon>Metazoa</taxon>
        <taxon>Ecdysozoa</taxon>
        <taxon>Arthropoda</taxon>
        <taxon>Hexapoda</taxon>
        <taxon>Insecta</taxon>
        <taxon>Pterygota</taxon>
        <taxon>Neoptera</taxon>
        <taxon>Endopterygota</taxon>
        <taxon>Coleoptera</taxon>
        <taxon>Polyphaga</taxon>
        <taxon>Scarabaeiformia</taxon>
        <taxon>Scarabaeidae</taxon>
        <taxon>Rutelinae</taxon>
        <taxon>Popillia</taxon>
    </lineage>
</organism>
<dbReference type="AlphaFoldDB" id="A0AAW1IDH6"/>
<gene>
    <name evidence="1" type="ORF">QE152_g36245</name>
</gene>
<dbReference type="PANTHER" id="PTHR47326">
    <property type="entry name" value="TRANSPOSABLE ELEMENT TC3 TRANSPOSASE-LIKE PROTEIN"/>
    <property type="match status" value="1"/>
</dbReference>
<evidence type="ECO:0000313" key="1">
    <source>
        <dbReference type="EMBL" id="KAK9687475.1"/>
    </source>
</evidence>
<reference evidence="1 2" key="1">
    <citation type="journal article" date="2024" name="BMC Genomics">
        <title>De novo assembly and annotation of Popillia japonica's genome with initial clues to its potential as an invasive pest.</title>
        <authorList>
            <person name="Cucini C."/>
            <person name="Boschi S."/>
            <person name="Funari R."/>
            <person name="Cardaioli E."/>
            <person name="Iannotti N."/>
            <person name="Marturano G."/>
            <person name="Paoli F."/>
            <person name="Bruttini M."/>
            <person name="Carapelli A."/>
            <person name="Frati F."/>
            <person name="Nardi F."/>
        </authorList>
    </citation>
    <scope>NUCLEOTIDE SEQUENCE [LARGE SCALE GENOMIC DNA]</scope>
    <source>
        <strain evidence="1">DMR45628</strain>
    </source>
</reference>
<proteinExistence type="predicted"/>
<accession>A0AAW1IDH6</accession>
<dbReference type="EMBL" id="JASPKY010000641">
    <property type="protein sequence ID" value="KAK9687475.1"/>
    <property type="molecule type" value="Genomic_DNA"/>
</dbReference>
<protein>
    <recommendedName>
        <fullName evidence="3">DUF4817 domain-containing protein</fullName>
    </recommendedName>
</protein>
<sequence length="215" mass="24804">MLLCGTVALGKKYPDREHPRKEVYERLLNRFRATGNVAYEKVTITKSITDNEDNKMQVLQSVIENPNTSTRVIANEVDISHNSVWRTLTAIFLNMCRNYDWDPLRAGLNYWCPPLLYRRSVDDTAGSECRTSSKIRGVDTKQYKLRTETDLQAFYADLINAPFYLVFDSEDIDDKISVFNSLPTSLLDAYAPYKTCRTGMVYKPWITNTIKDMQS</sequence>
<evidence type="ECO:0000313" key="2">
    <source>
        <dbReference type="Proteomes" id="UP001458880"/>
    </source>
</evidence>
<dbReference type="PANTHER" id="PTHR47326:SF1">
    <property type="entry name" value="HTH PSQ-TYPE DOMAIN-CONTAINING PROTEIN"/>
    <property type="match status" value="1"/>
</dbReference>
<keyword evidence="2" id="KW-1185">Reference proteome</keyword>
<name>A0AAW1IDH6_POPJA</name>